<name>A0ABY7FB83_MYAAR</name>
<evidence type="ECO:0000313" key="2">
    <source>
        <dbReference type="Proteomes" id="UP001164746"/>
    </source>
</evidence>
<dbReference type="Proteomes" id="UP001164746">
    <property type="component" value="Chromosome 11"/>
</dbReference>
<gene>
    <name evidence="1" type="ORF">MAR_001266</name>
</gene>
<keyword evidence="2" id="KW-1185">Reference proteome</keyword>
<protein>
    <submittedName>
        <fullName evidence="1">Uncharacterized protein</fullName>
    </submittedName>
</protein>
<reference evidence="1" key="1">
    <citation type="submission" date="2022-11" db="EMBL/GenBank/DDBJ databases">
        <title>Centuries of genome instability and evolution in soft-shell clam transmissible cancer (bioRxiv).</title>
        <authorList>
            <person name="Hart S.F.M."/>
            <person name="Yonemitsu M.A."/>
            <person name="Giersch R.M."/>
            <person name="Beal B.F."/>
            <person name="Arriagada G."/>
            <person name="Davis B.W."/>
            <person name="Ostrander E.A."/>
            <person name="Goff S.P."/>
            <person name="Metzger M.J."/>
        </authorList>
    </citation>
    <scope>NUCLEOTIDE SEQUENCE</scope>
    <source>
        <strain evidence="1">MELC-2E11</strain>
        <tissue evidence="1">Siphon/mantle</tissue>
    </source>
</reference>
<accession>A0ABY7FB83</accession>
<organism evidence="1 2">
    <name type="scientific">Mya arenaria</name>
    <name type="common">Soft-shell clam</name>
    <dbReference type="NCBI Taxonomy" id="6604"/>
    <lineage>
        <taxon>Eukaryota</taxon>
        <taxon>Metazoa</taxon>
        <taxon>Spiralia</taxon>
        <taxon>Lophotrochozoa</taxon>
        <taxon>Mollusca</taxon>
        <taxon>Bivalvia</taxon>
        <taxon>Autobranchia</taxon>
        <taxon>Heteroconchia</taxon>
        <taxon>Euheterodonta</taxon>
        <taxon>Imparidentia</taxon>
        <taxon>Neoheterodontei</taxon>
        <taxon>Myida</taxon>
        <taxon>Myoidea</taxon>
        <taxon>Myidae</taxon>
        <taxon>Mya</taxon>
    </lineage>
</organism>
<dbReference type="EMBL" id="CP111022">
    <property type="protein sequence ID" value="WAR19428.1"/>
    <property type="molecule type" value="Genomic_DNA"/>
</dbReference>
<proteinExistence type="predicted"/>
<sequence>MCNINDTPVCAPLDVDVETTYMSHSPLCRSEQLAYTYEFNHSGHLINAFFKQQTFSQRCVQWVQLKDCPFVIATFLLASSNILIDQFDFDAAL</sequence>
<evidence type="ECO:0000313" key="1">
    <source>
        <dbReference type="EMBL" id="WAR19428.1"/>
    </source>
</evidence>